<feature type="domain" description="F-box" evidence="2">
    <location>
        <begin position="1"/>
        <end position="46"/>
    </location>
</feature>
<comment type="caution">
    <text evidence="3">The sequence shown here is derived from an EMBL/GenBank/DDBJ whole genome shotgun (WGS) entry which is preliminary data.</text>
</comment>
<dbReference type="SUPFAM" id="SSF81383">
    <property type="entry name" value="F-box domain"/>
    <property type="match status" value="1"/>
</dbReference>
<accession>A0ABR3TB67</accession>
<gene>
    <name evidence="3" type="ORF">SLS56_001047</name>
</gene>
<keyword evidence="4" id="KW-1185">Reference proteome</keyword>
<feature type="compositionally biased region" description="Low complexity" evidence="1">
    <location>
        <begin position="534"/>
        <end position="558"/>
    </location>
</feature>
<dbReference type="InterPro" id="IPR001810">
    <property type="entry name" value="F-box_dom"/>
</dbReference>
<evidence type="ECO:0000256" key="1">
    <source>
        <dbReference type="SAM" id="MobiDB-lite"/>
    </source>
</evidence>
<proteinExistence type="predicted"/>
<feature type="compositionally biased region" description="Low complexity" evidence="1">
    <location>
        <begin position="461"/>
        <end position="478"/>
    </location>
</feature>
<dbReference type="Proteomes" id="UP001521116">
    <property type="component" value="Unassembled WGS sequence"/>
</dbReference>
<sequence length="664" mass="73458">MLLDLPHELLLEIIHFLDPGSFSQFIRVCKTLQSIALGSTPLHNQLGKVPGINDRLVGKDVNKLYKIFKRRSSRNLLHGIDALADVARFTLPDSERLKYGVFMNCSCKTDHLLLAVVRPADASVGVYSIKSQFPILKCVLSPAALDLGPEEDFEFEVVKTAFYDPHERSTTCQCVDKLAVLYRYHLKGGGQGPFVEAAYRQSKELMKLVTWSFTDAFDATIEEVRDINRSLEPRAMAMADDGSAIICYDINPFARKGSGESWQVEWVQRRPNRFYASDAPAPNEITIIKRRVWLFTPGIPTPQWEMDDYSLASSIHMSPAPFSMTSRPFNASSFGFPLAEHHKHGLVDPAGDDYCLNSVLQLHVLTEGSTPGAYIVKGVHFPDGCQHYNPLHRYPALEHFIVAELGGLSLAAGATSTLGLVLAVSPRKRRIAVATWKRIQVWVLHPNAFFERQNHSNGCLSIMSSNSSSSDSTETNATISTTSQHSGPSGMQDSSAPIPSTTSTVDDSALTASTTNATQDDSVSTSSANATHGSANSVSSNVSTTTATSTDSSASAFSNDDSFDLDEWPWVDRCGWDYYSCYPRRYILDAPHSRYDEDRSEIVSLQPVELPTQGVVHALAFNGEDSLWAWTDRGPVRWHFDGGCDARREQYPLNWQVREMNVGS</sequence>
<evidence type="ECO:0000313" key="3">
    <source>
        <dbReference type="EMBL" id="KAL1636464.1"/>
    </source>
</evidence>
<dbReference type="EMBL" id="JAJVDC020000006">
    <property type="protein sequence ID" value="KAL1636464.1"/>
    <property type="molecule type" value="Genomic_DNA"/>
</dbReference>
<dbReference type="InterPro" id="IPR036047">
    <property type="entry name" value="F-box-like_dom_sf"/>
</dbReference>
<name>A0ABR3TB67_9PEZI</name>
<dbReference type="PROSITE" id="PS50181">
    <property type="entry name" value="FBOX"/>
    <property type="match status" value="1"/>
</dbReference>
<evidence type="ECO:0000313" key="4">
    <source>
        <dbReference type="Proteomes" id="UP001521116"/>
    </source>
</evidence>
<feature type="compositionally biased region" description="Polar residues" evidence="1">
    <location>
        <begin position="479"/>
        <end position="533"/>
    </location>
</feature>
<feature type="region of interest" description="Disordered" evidence="1">
    <location>
        <begin position="461"/>
        <end position="558"/>
    </location>
</feature>
<organism evidence="3 4">
    <name type="scientific">Neofusicoccum ribis</name>
    <dbReference type="NCBI Taxonomy" id="45134"/>
    <lineage>
        <taxon>Eukaryota</taxon>
        <taxon>Fungi</taxon>
        <taxon>Dikarya</taxon>
        <taxon>Ascomycota</taxon>
        <taxon>Pezizomycotina</taxon>
        <taxon>Dothideomycetes</taxon>
        <taxon>Dothideomycetes incertae sedis</taxon>
        <taxon>Botryosphaeriales</taxon>
        <taxon>Botryosphaeriaceae</taxon>
        <taxon>Neofusicoccum</taxon>
    </lineage>
</organism>
<evidence type="ECO:0000259" key="2">
    <source>
        <dbReference type="PROSITE" id="PS50181"/>
    </source>
</evidence>
<protein>
    <recommendedName>
        <fullName evidence="2">F-box domain-containing protein</fullName>
    </recommendedName>
</protein>
<reference evidence="3 4" key="1">
    <citation type="submission" date="2024-02" db="EMBL/GenBank/DDBJ databases">
        <title>De novo assembly and annotation of 12 fungi associated with fruit tree decline syndrome in Ontario, Canada.</title>
        <authorList>
            <person name="Sulman M."/>
            <person name="Ellouze W."/>
            <person name="Ilyukhin E."/>
        </authorList>
    </citation>
    <scope>NUCLEOTIDE SEQUENCE [LARGE SCALE GENOMIC DNA]</scope>
    <source>
        <strain evidence="3 4">M1-105</strain>
    </source>
</reference>
<dbReference type="Pfam" id="PF00646">
    <property type="entry name" value="F-box"/>
    <property type="match status" value="1"/>
</dbReference>